<gene>
    <name evidence="1" type="ordered locus">MHLP_00840</name>
</gene>
<sequence>MIAKVVALKVGLPLLATGGLTGGSYYVVGNYVLEKTKDIGESSSEAKGFEYKFSLKNQTGTTLSLICLDEHKESEEKHNLQFLLTDPNTAEISCTSSQNDQSAKLTLMKKQAVSDKETKEERLVEVGEDSEPISRLECSSFDDAKNFECHLGTQALEVTKESIGEKGQEKLVIKIQQPS</sequence>
<dbReference type="Proteomes" id="UP000006502">
    <property type="component" value="Chromosome"/>
</dbReference>
<reference evidence="2" key="2">
    <citation type="submission" date="2012-07" db="EMBL/GenBank/DDBJ databases">
        <title>Complete genome sequence of 'Candidatus Mycoplasma haemolamae'.</title>
        <authorList>
            <person name="Guimaraes A.M.S."/>
            <person name="Toth B."/>
            <person name="Santos A.P."/>
            <person name="Nascimento N.C."/>
            <person name="Sojka J.E."/>
            <person name="Messick J.B."/>
        </authorList>
    </citation>
    <scope>NUCLEOTIDE SEQUENCE [LARGE SCALE GENOMIC DNA]</scope>
    <source>
        <strain evidence="2">Purdue</strain>
    </source>
</reference>
<dbReference type="KEGG" id="mhl:MHLP_00840"/>
<accession>I7BIU4</accession>
<evidence type="ECO:0000313" key="2">
    <source>
        <dbReference type="Proteomes" id="UP000006502"/>
    </source>
</evidence>
<evidence type="ECO:0000313" key="1">
    <source>
        <dbReference type="EMBL" id="AFO51748.1"/>
    </source>
</evidence>
<name>I7BIU4_MYCHA</name>
<dbReference type="AlphaFoldDB" id="I7BIU4"/>
<keyword evidence="2" id="KW-1185">Reference proteome</keyword>
<dbReference type="PATRIC" id="fig|1212765.3.peg.193"/>
<proteinExistence type="predicted"/>
<reference evidence="1 2" key="1">
    <citation type="journal article" date="2012" name="J. Bacteriol.">
        <title>Genome Sequence of "Candidatus Mycoplasma haemolamae" Strain Purdue, a Red Blood Cell Pathogen of Alpacas (Vicugna pacos) and Llamas (Lama glama).</title>
        <authorList>
            <person name="Guimaraes A.M."/>
            <person name="Toth B."/>
            <person name="Santos A.P."/>
            <person name="do Nascimento N.C."/>
            <person name="Kritchevsky J.E."/>
            <person name="Messick J.B."/>
        </authorList>
    </citation>
    <scope>NUCLEOTIDE SEQUENCE [LARGE SCALE GENOMIC DNA]</scope>
    <source>
        <strain evidence="1 2">Purdue</strain>
    </source>
</reference>
<dbReference type="STRING" id="1212765.MHLP_00840"/>
<dbReference type="EMBL" id="CP003731">
    <property type="protein sequence ID" value="AFO51748.1"/>
    <property type="molecule type" value="Genomic_DNA"/>
</dbReference>
<organism evidence="1 2">
    <name type="scientific">Mycoplasma haematolamae (strain Purdue)</name>
    <dbReference type="NCBI Taxonomy" id="1212765"/>
    <lineage>
        <taxon>Bacteria</taxon>
        <taxon>Bacillati</taxon>
        <taxon>Mycoplasmatota</taxon>
        <taxon>Mollicutes</taxon>
        <taxon>Mycoplasmataceae</taxon>
        <taxon>Mycoplasma</taxon>
    </lineage>
</organism>
<protein>
    <submittedName>
        <fullName evidence="1">Uncharacterized protein</fullName>
    </submittedName>
</protein>
<dbReference type="HOGENOM" id="CLU_133212_0_0_14"/>